<accession>A0ABP8HXQ8</accession>
<dbReference type="EMBL" id="BAABGZ010000006">
    <property type="protein sequence ID" value="GAA4347098.1"/>
    <property type="molecule type" value="Genomic_DNA"/>
</dbReference>
<reference evidence="2" key="1">
    <citation type="journal article" date="2019" name="Int. J. Syst. Evol. Microbiol.">
        <title>The Global Catalogue of Microorganisms (GCM) 10K type strain sequencing project: providing services to taxonomists for standard genome sequencing and annotation.</title>
        <authorList>
            <consortium name="The Broad Institute Genomics Platform"/>
            <consortium name="The Broad Institute Genome Sequencing Center for Infectious Disease"/>
            <person name="Wu L."/>
            <person name="Ma J."/>
        </authorList>
    </citation>
    <scope>NUCLEOTIDE SEQUENCE [LARGE SCALE GENOMIC DNA]</scope>
    <source>
        <strain evidence="2">JCM 17923</strain>
    </source>
</reference>
<organism evidence="1 2">
    <name type="scientific">Hymenobacter saemangeumensis</name>
    <dbReference type="NCBI Taxonomy" id="1084522"/>
    <lineage>
        <taxon>Bacteria</taxon>
        <taxon>Pseudomonadati</taxon>
        <taxon>Bacteroidota</taxon>
        <taxon>Cytophagia</taxon>
        <taxon>Cytophagales</taxon>
        <taxon>Hymenobacteraceae</taxon>
        <taxon>Hymenobacter</taxon>
    </lineage>
</organism>
<dbReference type="Proteomes" id="UP001501153">
    <property type="component" value="Unassembled WGS sequence"/>
</dbReference>
<comment type="caution">
    <text evidence="1">The sequence shown here is derived from an EMBL/GenBank/DDBJ whole genome shotgun (WGS) entry which is preliminary data.</text>
</comment>
<keyword evidence="2" id="KW-1185">Reference proteome</keyword>
<evidence type="ECO:0000313" key="2">
    <source>
        <dbReference type="Proteomes" id="UP001501153"/>
    </source>
</evidence>
<evidence type="ECO:0000313" key="1">
    <source>
        <dbReference type="EMBL" id="GAA4347098.1"/>
    </source>
</evidence>
<gene>
    <name evidence="1" type="ORF">GCM10023185_01920</name>
</gene>
<proteinExistence type="predicted"/>
<sequence>MTIGSIDANDTYFVLPAKLAAPVPRAPMAGSEPDVFALLRALGGTPLVFQVPGPYAVRCCAVDTAAAAPTPANSTALPRYNAAAGRLKSVKPAAGSGALWAGRRSHRRQFMVVECIRASLTWCTCPRLSGQEYLAGAAVLQAIDDLRPATKDEADMVLARLTPKSLPDYIRVKSYNRRKK</sequence>
<protein>
    <submittedName>
        <fullName evidence="1">Uncharacterized protein</fullName>
    </submittedName>
</protein>
<name>A0ABP8HXQ8_9BACT</name>